<name>A0A9W6X0Z8_9STRA</name>
<evidence type="ECO:0000313" key="1">
    <source>
        <dbReference type="EMBL" id="GMF26159.1"/>
    </source>
</evidence>
<dbReference type="OrthoDB" id="2147227at2759"/>
<comment type="caution">
    <text evidence="1">The sequence shown here is derived from an EMBL/GenBank/DDBJ whole genome shotgun (WGS) entry which is preliminary data.</text>
</comment>
<dbReference type="EMBL" id="BSXW01000590">
    <property type="protein sequence ID" value="GMF26159.1"/>
    <property type="molecule type" value="Genomic_DNA"/>
</dbReference>
<reference evidence="1" key="1">
    <citation type="submission" date="2023-04" db="EMBL/GenBank/DDBJ databases">
        <title>Phytophthora lilii NBRC 32176.</title>
        <authorList>
            <person name="Ichikawa N."/>
            <person name="Sato H."/>
            <person name="Tonouchi N."/>
        </authorList>
    </citation>
    <scope>NUCLEOTIDE SEQUENCE</scope>
    <source>
        <strain evidence="1">NBRC 32176</strain>
    </source>
</reference>
<organism evidence="1 2">
    <name type="scientific">Phytophthora lilii</name>
    <dbReference type="NCBI Taxonomy" id="2077276"/>
    <lineage>
        <taxon>Eukaryota</taxon>
        <taxon>Sar</taxon>
        <taxon>Stramenopiles</taxon>
        <taxon>Oomycota</taxon>
        <taxon>Peronosporomycetes</taxon>
        <taxon>Peronosporales</taxon>
        <taxon>Peronosporaceae</taxon>
        <taxon>Phytophthora</taxon>
    </lineage>
</organism>
<proteinExistence type="predicted"/>
<protein>
    <submittedName>
        <fullName evidence="1">Unnamed protein product</fullName>
    </submittedName>
</protein>
<sequence>MRANNHSFKEQFFKTLLCKLTNVNQQFVFDAVEVYFAVPSRKLTTFQPKTTVLDVQNEVLEPAGLNAGTTKIAVEVVGLAYTEYSQSGGFRLGIKRGRSG</sequence>
<dbReference type="AlphaFoldDB" id="A0A9W6X0Z8"/>
<gene>
    <name evidence="1" type="ORF">Plil01_001086200</name>
</gene>
<accession>A0A9W6X0Z8</accession>
<evidence type="ECO:0000313" key="2">
    <source>
        <dbReference type="Proteomes" id="UP001165083"/>
    </source>
</evidence>
<dbReference type="Proteomes" id="UP001165083">
    <property type="component" value="Unassembled WGS sequence"/>
</dbReference>
<keyword evidence="2" id="KW-1185">Reference proteome</keyword>